<name>A0AAD7W189_9TELE</name>
<evidence type="ECO:0000313" key="2">
    <source>
        <dbReference type="EMBL" id="KAJ8372152.1"/>
    </source>
</evidence>
<evidence type="ECO:0000256" key="1">
    <source>
        <dbReference type="SAM" id="MobiDB-lite"/>
    </source>
</evidence>
<sequence>MEEVGGRARAVYEERHQRALLKLPLFGRETVRLLVVYGVVLLTPAPPPGVLVGVSRQGTSQADSAAAQGDPPGPPPHPFESGHRPPSGGNNEPRARTDNTCGVTQGNSPAAGAFKEQRFRRPRMRPFEAVIDVRFREASLLVSSSAALSLQQAHRTGVVGEKYRGKNKHRITEILQHDGI</sequence>
<feature type="region of interest" description="Disordered" evidence="1">
    <location>
        <begin position="52"/>
        <end position="111"/>
    </location>
</feature>
<evidence type="ECO:0000313" key="3">
    <source>
        <dbReference type="Proteomes" id="UP001221898"/>
    </source>
</evidence>
<dbReference type="AlphaFoldDB" id="A0AAD7W189"/>
<feature type="compositionally biased region" description="Polar residues" evidence="1">
    <location>
        <begin position="98"/>
        <end position="108"/>
    </location>
</feature>
<dbReference type="Proteomes" id="UP001221898">
    <property type="component" value="Unassembled WGS sequence"/>
</dbReference>
<protein>
    <submittedName>
        <fullName evidence="2">Uncharacterized protein</fullName>
    </submittedName>
</protein>
<gene>
    <name evidence="2" type="ORF">AAFF_G00294120</name>
</gene>
<organism evidence="2 3">
    <name type="scientific">Aldrovandia affinis</name>
    <dbReference type="NCBI Taxonomy" id="143900"/>
    <lineage>
        <taxon>Eukaryota</taxon>
        <taxon>Metazoa</taxon>
        <taxon>Chordata</taxon>
        <taxon>Craniata</taxon>
        <taxon>Vertebrata</taxon>
        <taxon>Euteleostomi</taxon>
        <taxon>Actinopterygii</taxon>
        <taxon>Neopterygii</taxon>
        <taxon>Teleostei</taxon>
        <taxon>Notacanthiformes</taxon>
        <taxon>Halosauridae</taxon>
        <taxon>Aldrovandia</taxon>
    </lineage>
</organism>
<comment type="caution">
    <text evidence="2">The sequence shown here is derived from an EMBL/GenBank/DDBJ whole genome shotgun (WGS) entry which is preliminary data.</text>
</comment>
<dbReference type="EMBL" id="JAINUG010000413">
    <property type="protein sequence ID" value="KAJ8372152.1"/>
    <property type="molecule type" value="Genomic_DNA"/>
</dbReference>
<accession>A0AAD7W189</accession>
<keyword evidence="3" id="KW-1185">Reference proteome</keyword>
<reference evidence="2" key="1">
    <citation type="journal article" date="2023" name="Science">
        <title>Genome structures resolve the early diversification of teleost fishes.</title>
        <authorList>
            <person name="Parey E."/>
            <person name="Louis A."/>
            <person name="Montfort J."/>
            <person name="Bouchez O."/>
            <person name="Roques C."/>
            <person name="Iampietro C."/>
            <person name="Lluch J."/>
            <person name="Castinel A."/>
            <person name="Donnadieu C."/>
            <person name="Desvignes T."/>
            <person name="Floi Bucao C."/>
            <person name="Jouanno E."/>
            <person name="Wen M."/>
            <person name="Mejri S."/>
            <person name="Dirks R."/>
            <person name="Jansen H."/>
            <person name="Henkel C."/>
            <person name="Chen W.J."/>
            <person name="Zahm M."/>
            <person name="Cabau C."/>
            <person name="Klopp C."/>
            <person name="Thompson A.W."/>
            <person name="Robinson-Rechavi M."/>
            <person name="Braasch I."/>
            <person name="Lecointre G."/>
            <person name="Bobe J."/>
            <person name="Postlethwait J.H."/>
            <person name="Berthelot C."/>
            <person name="Roest Crollius H."/>
            <person name="Guiguen Y."/>
        </authorList>
    </citation>
    <scope>NUCLEOTIDE SEQUENCE</scope>
    <source>
        <strain evidence="2">NC1722</strain>
    </source>
</reference>
<proteinExistence type="predicted"/>
<feature type="compositionally biased region" description="Low complexity" evidence="1">
    <location>
        <begin position="60"/>
        <end position="70"/>
    </location>
</feature>